<evidence type="ECO:0000313" key="9">
    <source>
        <dbReference type="Proteomes" id="UP000534783"/>
    </source>
</evidence>
<comment type="caution">
    <text evidence="8">The sequence shown here is derived from an EMBL/GenBank/DDBJ whole genome shotgun (WGS) entry which is preliminary data.</text>
</comment>
<dbReference type="Proteomes" id="UP000534783">
    <property type="component" value="Unassembled WGS sequence"/>
</dbReference>
<evidence type="ECO:0000256" key="5">
    <source>
        <dbReference type="ARBA" id="ARBA00022729"/>
    </source>
</evidence>
<evidence type="ECO:0000256" key="6">
    <source>
        <dbReference type="ARBA" id="ARBA00023136"/>
    </source>
</evidence>
<dbReference type="SUPFAM" id="SSF53850">
    <property type="entry name" value="Periplasmic binding protein-like II"/>
    <property type="match status" value="1"/>
</dbReference>
<dbReference type="Pfam" id="PF13379">
    <property type="entry name" value="NMT1_2"/>
    <property type="match status" value="1"/>
</dbReference>
<dbReference type="GO" id="GO:0012505">
    <property type="term" value="C:endomembrane system"/>
    <property type="evidence" value="ECO:0007669"/>
    <property type="project" value="UniProtKB-SubCell"/>
</dbReference>
<reference evidence="8 9" key="1">
    <citation type="journal article" date="2020" name="Nature">
        <title>Bacterial chemolithoautotrophy via manganese oxidation.</title>
        <authorList>
            <person name="Yu H."/>
            <person name="Leadbetter J.R."/>
        </authorList>
    </citation>
    <scope>NUCLEOTIDE SEQUENCE [LARGE SCALE GENOMIC DNA]</scope>
    <source>
        <strain evidence="8 9">Mn-1</strain>
    </source>
</reference>
<keyword evidence="4" id="KW-0997">Cell inner membrane</keyword>
<keyword evidence="3" id="KW-1003">Cell membrane</keyword>
<gene>
    <name evidence="8" type="ORF">MNODULE_02965</name>
</gene>
<dbReference type="EMBL" id="VTOW01000001">
    <property type="protein sequence ID" value="NKE69708.1"/>
    <property type="molecule type" value="Genomic_DNA"/>
</dbReference>
<sequence>MKGEEMPTSSNKKNEITRRHFLGAAGLSALGVLLSGLPPLTGGLFAGTGDTPETAKLKVGFIPLTDCASVVMAYELGLYKKYGLEVIVSKEASWAGVRDKLTIGELQASHILYGMPYASTLGITGAEGQKKEMIIPMAINHNGQAITLSADLKKKGVNTLADLKKQIDADKGKRTYTFAMTFPPGTHAMWMRYWLAAGGIDPDNDIKLITIPPPQMVANMRIGNMDGFCVGEPWNARAIFDGIGWTAITTQQLWKNHPEKVLGMTKEFAEKNPKTVQALLMAIIEASQHLDKMENRAKVAEIISRKEYVNAPTEVFLGRIQGKIDYGDGKTVDDPDYMKFYRDGEVTFPCKSHGLWFLTQHRRWGFIDKPIDYKKVVDQVNRTDLYREAAKKLGIPVPKEEYKKETLFDGIEFDPADPEGYVQKFKIRRS</sequence>
<keyword evidence="5" id="KW-0732">Signal</keyword>
<evidence type="ECO:0000256" key="7">
    <source>
        <dbReference type="ARBA" id="ARBA00024031"/>
    </source>
</evidence>
<comment type="similarity">
    <text evidence="7">Belongs to the CmpA/NrtA family.</text>
</comment>
<evidence type="ECO:0000313" key="8">
    <source>
        <dbReference type="EMBL" id="NKE69708.1"/>
    </source>
</evidence>
<dbReference type="PROSITE" id="PS51318">
    <property type="entry name" value="TAT"/>
    <property type="match status" value="1"/>
</dbReference>
<evidence type="ECO:0000256" key="4">
    <source>
        <dbReference type="ARBA" id="ARBA00022519"/>
    </source>
</evidence>
<protein>
    <submittedName>
        <fullName evidence="8">ABC transporter substrate-binding protein</fullName>
    </submittedName>
</protein>
<keyword evidence="9" id="KW-1185">Reference proteome</keyword>
<dbReference type="PANTHER" id="PTHR30024">
    <property type="entry name" value="ALIPHATIC SULFONATES-BINDING PROTEIN-RELATED"/>
    <property type="match status" value="1"/>
</dbReference>
<keyword evidence="6" id="KW-0472">Membrane</keyword>
<evidence type="ECO:0000256" key="3">
    <source>
        <dbReference type="ARBA" id="ARBA00022475"/>
    </source>
</evidence>
<dbReference type="InterPro" id="IPR006311">
    <property type="entry name" value="TAT_signal"/>
</dbReference>
<organism evidence="8 9">
    <name type="scientific">Candidatus Manganitrophus noduliformans</name>
    <dbReference type="NCBI Taxonomy" id="2606439"/>
    <lineage>
        <taxon>Bacteria</taxon>
        <taxon>Pseudomonadati</taxon>
        <taxon>Nitrospirota</taxon>
        <taxon>Nitrospiria</taxon>
        <taxon>Candidatus Troglogloeales</taxon>
        <taxon>Candidatus Manganitrophaceae</taxon>
        <taxon>Candidatus Manganitrophus</taxon>
    </lineage>
</organism>
<dbReference type="Gene3D" id="3.40.190.10">
    <property type="entry name" value="Periplasmic binding protein-like II"/>
    <property type="match status" value="2"/>
</dbReference>
<proteinExistence type="inferred from homology"/>
<dbReference type="CDD" id="cd13553">
    <property type="entry name" value="PBP2_NrtA_CpmA_like"/>
    <property type="match status" value="1"/>
</dbReference>
<evidence type="ECO:0000256" key="1">
    <source>
        <dbReference type="ARBA" id="ARBA00004308"/>
    </source>
</evidence>
<accession>A0A7X6DML4</accession>
<name>A0A7X6DML4_9BACT</name>
<dbReference type="InterPro" id="IPR044527">
    <property type="entry name" value="NrtA/CpmA_ABC-bd_dom"/>
</dbReference>
<dbReference type="AlphaFoldDB" id="A0A7X6DML4"/>
<dbReference type="PANTHER" id="PTHR30024:SF7">
    <property type="entry name" value="NITRATE_NITRITE BINDING PROTEIN NRTA"/>
    <property type="match status" value="1"/>
</dbReference>
<keyword evidence="2" id="KW-0813">Transport</keyword>
<comment type="subcellular location">
    <subcellularLocation>
        <location evidence="1">Endomembrane system</location>
    </subcellularLocation>
</comment>
<evidence type="ECO:0000256" key="2">
    <source>
        <dbReference type="ARBA" id="ARBA00022448"/>
    </source>
</evidence>